<proteinExistence type="predicted"/>
<keyword evidence="4" id="KW-1185">Reference proteome</keyword>
<dbReference type="PANTHER" id="PTHR10963">
    <property type="entry name" value="GLYCOSYL HYDROLASE-RELATED"/>
    <property type="match status" value="1"/>
</dbReference>
<evidence type="ECO:0000313" key="4">
    <source>
        <dbReference type="Proteomes" id="UP001050691"/>
    </source>
</evidence>
<reference evidence="3" key="1">
    <citation type="submission" date="2021-10" db="EMBL/GenBank/DDBJ databases">
        <title>De novo Genome Assembly of Clathrus columnatus (Basidiomycota, Fungi) Using Illumina and Nanopore Sequence Data.</title>
        <authorList>
            <person name="Ogiso-Tanaka E."/>
            <person name="Itagaki H."/>
            <person name="Hosoya T."/>
            <person name="Hosaka K."/>
        </authorList>
    </citation>
    <scope>NUCLEOTIDE SEQUENCE</scope>
    <source>
        <strain evidence="3">MO-923</strain>
    </source>
</reference>
<keyword evidence="1" id="KW-0732">Signal</keyword>
<dbReference type="Pfam" id="PF26113">
    <property type="entry name" value="GH16_XgeA"/>
    <property type="match status" value="1"/>
</dbReference>
<dbReference type="CDD" id="cd02181">
    <property type="entry name" value="GH16_fungal_Lam16A_glucanase"/>
    <property type="match status" value="1"/>
</dbReference>
<dbReference type="GO" id="GO:0009251">
    <property type="term" value="P:glucan catabolic process"/>
    <property type="evidence" value="ECO:0007669"/>
    <property type="project" value="TreeGrafter"/>
</dbReference>
<gene>
    <name evidence="3" type="ORF">Clacol_000757</name>
</gene>
<feature type="signal peptide" evidence="1">
    <location>
        <begin position="1"/>
        <end position="19"/>
    </location>
</feature>
<name>A0AAV5A1F7_9AGAM</name>
<evidence type="ECO:0000256" key="1">
    <source>
        <dbReference type="SAM" id="SignalP"/>
    </source>
</evidence>
<sequence>MVHLLRAVLPSLLVAIVNGATYSLSDNIVGSDFLSTFTHQAIADPTHGRVNYLSQADALAKNITYANGNTFIMRADDTTVLSASGPGRNAVRIQSNAQYTTHVVVTWPAAWEVGDNWPNNGEVDIVEGVNGVAPNAATLHTSSGCTMPSSTTQTGITTGTDCNAADNGNAGCGVQCNKANSFAAGFNGAGGGWYAMERTNSAIKVWFWSRTDSTVPSDVKNGASTVNTSNWGTPFADFPNTNCNMTSHFGPNNIVINLTFCGDWAGNVFTSQGCGSDCVSFVNENPSAFTQAYWDFASLAVYQ</sequence>
<evidence type="ECO:0000313" key="3">
    <source>
        <dbReference type="EMBL" id="GJJ06564.1"/>
    </source>
</evidence>
<dbReference type="AlphaFoldDB" id="A0AAV5A1F7"/>
<dbReference type="InterPro" id="IPR050546">
    <property type="entry name" value="Glycosyl_Hydrlase_16"/>
</dbReference>
<evidence type="ECO:0000259" key="2">
    <source>
        <dbReference type="PROSITE" id="PS51762"/>
    </source>
</evidence>
<dbReference type="SUPFAM" id="SSF49899">
    <property type="entry name" value="Concanavalin A-like lectins/glucanases"/>
    <property type="match status" value="1"/>
</dbReference>
<dbReference type="PROSITE" id="PS51762">
    <property type="entry name" value="GH16_2"/>
    <property type="match status" value="1"/>
</dbReference>
<protein>
    <recommendedName>
        <fullName evidence="2">GH16 domain-containing protein</fullName>
    </recommendedName>
</protein>
<dbReference type="GO" id="GO:0004553">
    <property type="term" value="F:hydrolase activity, hydrolyzing O-glycosyl compounds"/>
    <property type="evidence" value="ECO:0007669"/>
    <property type="project" value="InterPro"/>
</dbReference>
<comment type="caution">
    <text evidence="3">The sequence shown here is derived from an EMBL/GenBank/DDBJ whole genome shotgun (WGS) entry which is preliminary data.</text>
</comment>
<dbReference type="EMBL" id="BPWL01000001">
    <property type="protein sequence ID" value="GJJ06564.1"/>
    <property type="molecule type" value="Genomic_DNA"/>
</dbReference>
<feature type="domain" description="GH16" evidence="2">
    <location>
        <begin position="15"/>
        <end position="273"/>
    </location>
</feature>
<dbReference type="InterPro" id="IPR013320">
    <property type="entry name" value="ConA-like_dom_sf"/>
</dbReference>
<organism evidence="3 4">
    <name type="scientific">Clathrus columnatus</name>
    <dbReference type="NCBI Taxonomy" id="1419009"/>
    <lineage>
        <taxon>Eukaryota</taxon>
        <taxon>Fungi</taxon>
        <taxon>Dikarya</taxon>
        <taxon>Basidiomycota</taxon>
        <taxon>Agaricomycotina</taxon>
        <taxon>Agaricomycetes</taxon>
        <taxon>Phallomycetidae</taxon>
        <taxon>Phallales</taxon>
        <taxon>Clathraceae</taxon>
        <taxon>Clathrus</taxon>
    </lineage>
</organism>
<dbReference type="Proteomes" id="UP001050691">
    <property type="component" value="Unassembled WGS sequence"/>
</dbReference>
<dbReference type="PANTHER" id="PTHR10963:SF24">
    <property type="entry name" value="GLYCOSIDASE C21B10.07-RELATED"/>
    <property type="match status" value="1"/>
</dbReference>
<dbReference type="InterPro" id="IPR000757">
    <property type="entry name" value="Beta-glucanase-like"/>
</dbReference>
<dbReference type="Gene3D" id="2.60.120.200">
    <property type="match status" value="1"/>
</dbReference>
<accession>A0AAV5A1F7</accession>
<feature type="chain" id="PRO_5043540020" description="GH16 domain-containing protein" evidence="1">
    <location>
        <begin position="20"/>
        <end position="303"/>
    </location>
</feature>